<feature type="transmembrane region" description="Helical" evidence="7">
    <location>
        <begin position="153"/>
        <end position="170"/>
    </location>
</feature>
<gene>
    <name evidence="9" type="ORF">US31_C0004G0062</name>
</gene>
<keyword evidence="5 7" id="KW-1133">Transmembrane helix</keyword>
<feature type="transmembrane region" description="Helical" evidence="7">
    <location>
        <begin position="129"/>
        <end position="147"/>
    </location>
</feature>
<accession>A0A0G0FXB1</accession>
<dbReference type="EMBL" id="LBSM01000004">
    <property type="protein sequence ID" value="KKQ18500.1"/>
    <property type="molecule type" value="Genomic_DNA"/>
</dbReference>
<dbReference type="Proteomes" id="UP000034508">
    <property type="component" value="Unassembled WGS sequence"/>
</dbReference>
<dbReference type="GO" id="GO:0016020">
    <property type="term" value="C:membrane"/>
    <property type="evidence" value="ECO:0007669"/>
    <property type="project" value="InterPro"/>
</dbReference>
<evidence type="ECO:0000313" key="9">
    <source>
        <dbReference type="EMBL" id="KKQ18500.1"/>
    </source>
</evidence>
<proteinExistence type="predicted"/>
<feature type="transmembrane region" description="Helical" evidence="7">
    <location>
        <begin position="358"/>
        <end position="379"/>
    </location>
</feature>
<feature type="domain" description="ArnT-like N-terminal" evidence="8">
    <location>
        <begin position="102"/>
        <end position="247"/>
    </location>
</feature>
<evidence type="ECO:0000259" key="8">
    <source>
        <dbReference type="Pfam" id="PF02366"/>
    </source>
</evidence>
<name>A0A0G0FXB1_9BACT</name>
<keyword evidence="4 7" id="KW-0812">Transmembrane</keyword>
<comment type="subcellular location">
    <subcellularLocation>
        <location evidence="1">Endomembrane system</location>
        <topology evidence="1">Multi-pass membrane protein</topology>
    </subcellularLocation>
</comment>
<evidence type="ECO:0000256" key="1">
    <source>
        <dbReference type="ARBA" id="ARBA00004127"/>
    </source>
</evidence>
<keyword evidence="3" id="KW-0808">Transferase</keyword>
<keyword evidence="2" id="KW-0328">Glycosyltransferase</keyword>
<feature type="transmembrane region" description="Helical" evidence="7">
    <location>
        <begin position="7"/>
        <end position="26"/>
    </location>
</feature>
<evidence type="ECO:0000256" key="2">
    <source>
        <dbReference type="ARBA" id="ARBA00022676"/>
    </source>
</evidence>
<evidence type="ECO:0000256" key="6">
    <source>
        <dbReference type="ARBA" id="ARBA00023136"/>
    </source>
</evidence>
<feature type="transmembrane region" description="Helical" evidence="7">
    <location>
        <begin position="334"/>
        <end position="351"/>
    </location>
</feature>
<feature type="transmembrane region" description="Helical" evidence="7">
    <location>
        <begin position="199"/>
        <end position="215"/>
    </location>
</feature>
<evidence type="ECO:0000313" key="10">
    <source>
        <dbReference type="Proteomes" id="UP000034508"/>
    </source>
</evidence>
<evidence type="ECO:0000256" key="4">
    <source>
        <dbReference type="ARBA" id="ARBA00022692"/>
    </source>
</evidence>
<organism evidence="9 10">
    <name type="scientific">Berkelbacteria bacterium GW2011_GWA1_36_9</name>
    <dbReference type="NCBI Taxonomy" id="1618331"/>
    <lineage>
        <taxon>Bacteria</taxon>
        <taxon>Candidatus Berkelbacteria</taxon>
    </lineage>
</organism>
<keyword evidence="6 7" id="KW-0472">Membrane</keyword>
<dbReference type="AlphaFoldDB" id="A0A0G0FXB1"/>
<protein>
    <recommendedName>
        <fullName evidence="8">ArnT-like N-terminal domain-containing protein</fullName>
    </recommendedName>
</protein>
<dbReference type="InterPro" id="IPR003342">
    <property type="entry name" value="ArnT-like_N"/>
</dbReference>
<evidence type="ECO:0000256" key="7">
    <source>
        <dbReference type="SAM" id="Phobius"/>
    </source>
</evidence>
<feature type="transmembrane region" description="Helical" evidence="7">
    <location>
        <begin position="227"/>
        <end position="248"/>
    </location>
</feature>
<sequence length="388" mass="44827">MSKTLQDLCILVIFTILLSFLVWLPFHLKLNNLYGLDFSAGSASIYRNFDGLEYIVIAKSLYDPKIIAGLPYALSANYYASHFPGYALLMLPFAPVLGFLKSMVLISLFFTVTSAIAFYFLVRDFKLTSHPLLLSVIFLILPARWLIVHSVGSAEPMFIFFTILAIYFFMKFEKQKKYYFIFLTGLAGFFAQFTRPPGILLFIALVIFTLWEIRRKNLPILHRLYDTIIYLAPLTLIPAALFAIFYWFQISYNDFFAYFRSGDNIHLTFPPFQVFNQNQFWVGSIWLEDIIYIFILGLLGGLLLLKQKLYPMAFFVLTYLGASMFVAHRDISRYLLPIFPFILISFEKILVSREFKIVLVIIALAIYLYAENFLIANTAPVPNLSVFN</sequence>
<dbReference type="GO" id="GO:0012505">
    <property type="term" value="C:endomembrane system"/>
    <property type="evidence" value="ECO:0007669"/>
    <property type="project" value="UniProtKB-SubCell"/>
</dbReference>
<dbReference type="GO" id="GO:0006493">
    <property type="term" value="P:protein O-linked glycosylation"/>
    <property type="evidence" value="ECO:0007669"/>
    <property type="project" value="InterPro"/>
</dbReference>
<dbReference type="Pfam" id="PF02366">
    <property type="entry name" value="PMT"/>
    <property type="match status" value="1"/>
</dbReference>
<feature type="transmembrane region" description="Helical" evidence="7">
    <location>
        <begin position="312"/>
        <end position="328"/>
    </location>
</feature>
<reference evidence="9 10" key="1">
    <citation type="journal article" date="2015" name="Nature">
        <title>rRNA introns, odd ribosomes, and small enigmatic genomes across a large radiation of phyla.</title>
        <authorList>
            <person name="Brown C.T."/>
            <person name="Hug L.A."/>
            <person name="Thomas B.C."/>
            <person name="Sharon I."/>
            <person name="Castelle C.J."/>
            <person name="Singh A."/>
            <person name="Wilkins M.J."/>
            <person name="Williams K.H."/>
            <person name="Banfield J.F."/>
        </authorList>
    </citation>
    <scope>NUCLEOTIDE SEQUENCE [LARGE SCALE GENOMIC DNA]</scope>
</reference>
<feature type="transmembrane region" description="Helical" evidence="7">
    <location>
        <begin position="280"/>
        <end position="305"/>
    </location>
</feature>
<feature type="transmembrane region" description="Helical" evidence="7">
    <location>
        <begin position="177"/>
        <end position="193"/>
    </location>
</feature>
<evidence type="ECO:0000256" key="5">
    <source>
        <dbReference type="ARBA" id="ARBA00022989"/>
    </source>
</evidence>
<comment type="caution">
    <text evidence="9">The sequence shown here is derived from an EMBL/GenBank/DDBJ whole genome shotgun (WGS) entry which is preliminary data.</text>
</comment>
<dbReference type="GO" id="GO:0000030">
    <property type="term" value="F:mannosyltransferase activity"/>
    <property type="evidence" value="ECO:0007669"/>
    <property type="project" value="InterPro"/>
</dbReference>
<evidence type="ECO:0000256" key="3">
    <source>
        <dbReference type="ARBA" id="ARBA00022679"/>
    </source>
</evidence>
<feature type="transmembrane region" description="Helical" evidence="7">
    <location>
        <begin position="99"/>
        <end position="122"/>
    </location>
</feature>